<dbReference type="SUPFAM" id="SSF53182">
    <property type="entry name" value="Pyrrolidone carboxyl peptidase (pyroglutamate aminopeptidase)"/>
    <property type="match status" value="1"/>
</dbReference>
<proteinExistence type="inferred from homology"/>
<dbReference type="InterPro" id="IPR036440">
    <property type="entry name" value="Peptidase_C15-like_sf"/>
</dbReference>
<dbReference type="NCBIfam" id="TIGR00504">
    <property type="entry name" value="pyro_pdase"/>
    <property type="match status" value="1"/>
</dbReference>
<dbReference type="Proteomes" id="UP000065807">
    <property type="component" value="Chromosome"/>
</dbReference>
<dbReference type="GO" id="GO:0005829">
    <property type="term" value="C:cytosol"/>
    <property type="evidence" value="ECO:0007669"/>
    <property type="project" value="InterPro"/>
</dbReference>
<evidence type="ECO:0000256" key="7">
    <source>
        <dbReference type="PROSITE-ProRule" id="PRU10077"/>
    </source>
</evidence>
<organism evidence="9 10">
    <name type="scientific">Limnochorda pilosa</name>
    <dbReference type="NCBI Taxonomy" id="1555112"/>
    <lineage>
        <taxon>Bacteria</taxon>
        <taxon>Bacillati</taxon>
        <taxon>Bacillota</taxon>
        <taxon>Limnochordia</taxon>
        <taxon>Limnochordales</taxon>
        <taxon>Limnochordaceae</taxon>
        <taxon>Limnochorda</taxon>
    </lineage>
</organism>
<comment type="function">
    <text evidence="6">Removes 5-oxoproline from various penultimate amino acid residues except L-proline.</text>
</comment>
<dbReference type="PANTHER" id="PTHR23402:SF1">
    <property type="entry name" value="PYROGLUTAMYL-PEPTIDASE I"/>
    <property type="match status" value="1"/>
</dbReference>
<evidence type="ECO:0000256" key="4">
    <source>
        <dbReference type="ARBA" id="ARBA00022801"/>
    </source>
</evidence>
<dbReference type="RefSeq" id="WP_082725872.1">
    <property type="nucleotide sequence ID" value="NZ_AP014924.1"/>
</dbReference>
<dbReference type="CDD" id="cd00501">
    <property type="entry name" value="Peptidase_C15"/>
    <property type="match status" value="1"/>
</dbReference>
<feature type="compositionally biased region" description="Basic residues" evidence="8">
    <location>
        <begin position="224"/>
        <end position="238"/>
    </location>
</feature>
<gene>
    <name evidence="6" type="primary">pcp</name>
    <name evidence="9" type="ORF">LIP_1025</name>
</gene>
<dbReference type="InterPro" id="IPR033694">
    <property type="entry name" value="PGPEP1_Cys_AS"/>
</dbReference>
<dbReference type="PANTHER" id="PTHR23402">
    <property type="entry name" value="PROTEASE FAMILY C15 PYROGLUTAMYL-PEPTIDASE I-RELATED"/>
    <property type="match status" value="1"/>
</dbReference>
<evidence type="ECO:0000256" key="2">
    <source>
        <dbReference type="ARBA" id="ARBA00022490"/>
    </source>
</evidence>
<dbReference type="EMBL" id="AP014924">
    <property type="protein sequence ID" value="BAS26882.1"/>
    <property type="molecule type" value="Genomic_DNA"/>
</dbReference>
<reference evidence="10" key="1">
    <citation type="submission" date="2015-07" db="EMBL/GenBank/DDBJ databases">
        <title>Complete genome sequence and phylogenetic analysis of Limnochorda pilosa.</title>
        <authorList>
            <person name="Watanabe M."/>
            <person name="Kojima H."/>
            <person name="Fukui M."/>
        </authorList>
    </citation>
    <scope>NUCLEOTIDE SEQUENCE [LARGE SCALE GENOMIC DNA]</scope>
    <source>
        <strain evidence="10">HC45</strain>
    </source>
</reference>
<dbReference type="EC" id="3.4.19.3" evidence="6"/>
<dbReference type="KEGG" id="lpil:LIP_1025"/>
<protein>
    <recommendedName>
        <fullName evidence="6">Pyrrolidone-carboxylate peptidase</fullName>
        <ecNumber evidence="6">3.4.19.3</ecNumber>
    </recommendedName>
    <alternativeName>
        <fullName evidence="6">5-oxoprolyl-peptidase</fullName>
    </alternativeName>
    <alternativeName>
        <fullName evidence="6">Pyroglutamyl-peptidase I</fullName>
        <shortName evidence="6">PGP-I</shortName>
        <shortName evidence="6">Pyrase</shortName>
    </alternativeName>
</protein>
<evidence type="ECO:0000256" key="3">
    <source>
        <dbReference type="ARBA" id="ARBA00022670"/>
    </source>
</evidence>
<evidence type="ECO:0000256" key="8">
    <source>
        <dbReference type="SAM" id="MobiDB-lite"/>
    </source>
</evidence>
<keyword evidence="3 6" id="KW-0645">Protease</keyword>
<evidence type="ECO:0000256" key="6">
    <source>
        <dbReference type="HAMAP-Rule" id="MF_00417"/>
    </source>
</evidence>
<keyword evidence="5 6" id="KW-0788">Thiol protease</keyword>
<comment type="similarity">
    <text evidence="1 6">Belongs to the peptidase C15 family.</text>
</comment>
<keyword evidence="2 6" id="KW-0963">Cytoplasm</keyword>
<dbReference type="PROSITE" id="PS01334">
    <property type="entry name" value="PYRASE_CYS"/>
    <property type="match status" value="1"/>
</dbReference>
<accession>A0A0K2SIN0</accession>
<dbReference type="STRING" id="1555112.LIP_1025"/>
<comment type="subcellular location">
    <subcellularLocation>
        <location evidence="6">Cytoplasm</location>
    </subcellularLocation>
</comment>
<evidence type="ECO:0000256" key="1">
    <source>
        <dbReference type="ARBA" id="ARBA00006641"/>
    </source>
</evidence>
<dbReference type="Pfam" id="PF01470">
    <property type="entry name" value="Peptidase_C15"/>
    <property type="match status" value="1"/>
</dbReference>
<dbReference type="AlphaFoldDB" id="A0A0K2SIN0"/>
<comment type="catalytic activity">
    <reaction evidence="6 7">
        <text>Release of an N-terminal pyroglutamyl group from a polypeptide, the second amino acid generally not being Pro.</text>
        <dbReference type="EC" id="3.4.19.3"/>
    </reaction>
</comment>
<evidence type="ECO:0000256" key="5">
    <source>
        <dbReference type="ARBA" id="ARBA00022807"/>
    </source>
</evidence>
<feature type="compositionally biased region" description="Polar residues" evidence="8">
    <location>
        <begin position="207"/>
        <end position="218"/>
    </location>
</feature>
<dbReference type="GO" id="GO:0006508">
    <property type="term" value="P:proteolysis"/>
    <property type="evidence" value="ECO:0007669"/>
    <property type="project" value="UniProtKB-KW"/>
</dbReference>
<evidence type="ECO:0000313" key="10">
    <source>
        <dbReference type="Proteomes" id="UP000065807"/>
    </source>
</evidence>
<dbReference type="PATRIC" id="fig|1555112.3.peg.1068"/>
<dbReference type="InterPro" id="IPR029762">
    <property type="entry name" value="PGP-I_bact-type"/>
</dbReference>
<dbReference type="OrthoDB" id="9779738at2"/>
<dbReference type="InterPro" id="IPR016125">
    <property type="entry name" value="Peptidase_C15-like"/>
</dbReference>
<reference evidence="10" key="2">
    <citation type="journal article" date="2016" name="Int. J. Syst. Evol. Microbiol.">
        <title>Complete genome sequence and cell structure of Limnochorda pilosa, a Gram-negative spore-former within the phylum Firmicutes.</title>
        <authorList>
            <person name="Watanabe M."/>
            <person name="Kojima H."/>
            <person name="Fukui M."/>
        </authorList>
    </citation>
    <scope>NUCLEOTIDE SEQUENCE [LARGE SCALE GENOMIC DNA]</scope>
    <source>
        <strain evidence="10">HC45</strain>
    </source>
</reference>
<sequence>MSTTVLVTGFEPFLTFPVNPSGQIAAALDGEALGTGRVVGRVLPVAYERAGEMVEALLDELRPDAVVALGLAAGRERICFERVAINCMDGEVDNQGVRHQDELIDPQGPAAYFTTLPIRAMEEQLRAEAIPAAISNTAGTYLCNYVMYRLLHHLSRTGRRIPAGFVHLPASHDLAVALERPVPSWPADDLKRATERSVEALLGWMATSSSTGPSSEPRNTPHGHALRWGRGRGYAHPH</sequence>
<dbReference type="GO" id="GO:0016920">
    <property type="term" value="F:pyroglutamyl-peptidase activity"/>
    <property type="evidence" value="ECO:0007669"/>
    <property type="project" value="UniProtKB-UniRule"/>
</dbReference>
<comment type="subunit">
    <text evidence="6">Homotetramer.</text>
</comment>
<dbReference type="InterPro" id="IPR000816">
    <property type="entry name" value="Peptidase_C15"/>
</dbReference>
<feature type="region of interest" description="Disordered" evidence="8">
    <location>
        <begin position="207"/>
        <end position="238"/>
    </location>
</feature>
<feature type="active site" evidence="6">
    <location>
        <position position="81"/>
    </location>
</feature>
<dbReference type="HAMAP" id="MF_00417">
    <property type="entry name" value="Pyrrolid_peptidase"/>
    <property type="match status" value="1"/>
</dbReference>
<dbReference type="PRINTS" id="PR00706">
    <property type="entry name" value="PYROGLUPTASE"/>
</dbReference>
<name>A0A0K2SIN0_LIMPI</name>
<keyword evidence="10" id="KW-1185">Reference proteome</keyword>
<keyword evidence="4 6" id="KW-0378">Hydrolase</keyword>
<evidence type="ECO:0000313" key="9">
    <source>
        <dbReference type="EMBL" id="BAS26882.1"/>
    </source>
</evidence>
<dbReference type="PIRSF" id="PIRSF015592">
    <property type="entry name" value="Prld-crbxl_pptds"/>
    <property type="match status" value="1"/>
</dbReference>
<dbReference type="NCBIfam" id="NF009676">
    <property type="entry name" value="PRK13197.1"/>
    <property type="match status" value="1"/>
</dbReference>
<feature type="active site" evidence="6 7">
    <location>
        <position position="143"/>
    </location>
</feature>
<dbReference type="Gene3D" id="3.40.630.20">
    <property type="entry name" value="Peptidase C15, pyroglutamyl peptidase I-like"/>
    <property type="match status" value="1"/>
</dbReference>
<feature type="active site" evidence="6">
    <location>
        <position position="167"/>
    </location>
</feature>